<evidence type="ECO:0000313" key="2">
    <source>
        <dbReference type="Proteomes" id="UP001209878"/>
    </source>
</evidence>
<dbReference type="EMBL" id="JAODUO010000113">
    <property type="protein sequence ID" value="KAK2189144.1"/>
    <property type="molecule type" value="Genomic_DNA"/>
</dbReference>
<comment type="caution">
    <text evidence="1">The sequence shown here is derived from an EMBL/GenBank/DDBJ whole genome shotgun (WGS) entry which is preliminary data.</text>
</comment>
<dbReference type="AlphaFoldDB" id="A0AAD9UGY8"/>
<name>A0AAD9UGY8_RIDPI</name>
<dbReference type="Proteomes" id="UP001209878">
    <property type="component" value="Unassembled WGS sequence"/>
</dbReference>
<evidence type="ECO:0000313" key="1">
    <source>
        <dbReference type="EMBL" id="KAK2189144.1"/>
    </source>
</evidence>
<gene>
    <name evidence="1" type="ORF">NP493_114g01023</name>
</gene>
<sequence length="109" mass="12438">MIFPSSPKLAWSGLIKIDARRIRLNSACRCKLKQALFSDNDWLTISRHHSLFYLTSTVIAQPNMYVIRQHDAIETHGPRTSFIIAHCQLHNSVFATFSLHYTVSPLTAL</sequence>
<reference evidence="1" key="1">
    <citation type="journal article" date="2023" name="Mol. Biol. Evol.">
        <title>Third-Generation Sequencing Reveals the Adaptive Role of the Epigenome in Three Deep-Sea Polychaetes.</title>
        <authorList>
            <person name="Perez M."/>
            <person name="Aroh O."/>
            <person name="Sun Y."/>
            <person name="Lan Y."/>
            <person name="Juniper S.K."/>
            <person name="Young C.R."/>
            <person name="Angers B."/>
            <person name="Qian P.Y."/>
        </authorList>
    </citation>
    <scope>NUCLEOTIDE SEQUENCE</scope>
    <source>
        <strain evidence="1">R07B-5</strain>
    </source>
</reference>
<proteinExistence type="predicted"/>
<keyword evidence="2" id="KW-1185">Reference proteome</keyword>
<protein>
    <submittedName>
        <fullName evidence="1">Uncharacterized protein</fullName>
    </submittedName>
</protein>
<organism evidence="1 2">
    <name type="scientific">Ridgeia piscesae</name>
    <name type="common">Tubeworm</name>
    <dbReference type="NCBI Taxonomy" id="27915"/>
    <lineage>
        <taxon>Eukaryota</taxon>
        <taxon>Metazoa</taxon>
        <taxon>Spiralia</taxon>
        <taxon>Lophotrochozoa</taxon>
        <taxon>Annelida</taxon>
        <taxon>Polychaeta</taxon>
        <taxon>Sedentaria</taxon>
        <taxon>Canalipalpata</taxon>
        <taxon>Sabellida</taxon>
        <taxon>Siboglinidae</taxon>
        <taxon>Ridgeia</taxon>
    </lineage>
</organism>
<accession>A0AAD9UGY8</accession>